<organism evidence="2 3">
    <name type="scientific">Actinomyces ruminis</name>
    <dbReference type="NCBI Taxonomy" id="1937003"/>
    <lineage>
        <taxon>Bacteria</taxon>
        <taxon>Bacillati</taxon>
        <taxon>Actinomycetota</taxon>
        <taxon>Actinomycetes</taxon>
        <taxon>Actinomycetales</taxon>
        <taxon>Actinomycetaceae</taxon>
        <taxon>Actinomyces</taxon>
    </lineage>
</organism>
<feature type="compositionally biased region" description="Polar residues" evidence="1">
    <location>
        <begin position="1"/>
        <end position="16"/>
    </location>
</feature>
<name>A0ABX4MCM9_9ACTO</name>
<keyword evidence="3" id="KW-1185">Reference proteome</keyword>
<dbReference type="RefSeq" id="WP_086614829.1">
    <property type="nucleotide sequence ID" value="NZ_MTPX02000035.1"/>
</dbReference>
<gene>
    <name evidence="2" type="ORF">BW737_005625</name>
</gene>
<dbReference type="Proteomes" id="UP000194577">
    <property type="component" value="Unassembled WGS sequence"/>
</dbReference>
<feature type="region of interest" description="Disordered" evidence="1">
    <location>
        <begin position="1"/>
        <end position="42"/>
    </location>
</feature>
<dbReference type="EMBL" id="MTPX02000035">
    <property type="protein sequence ID" value="PHP52991.1"/>
    <property type="molecule type" value="Genomic_DNA"/>
</dbReference>
<reference evidence="2 3" key="1">
    <citation type="submission" date="2017-10" db="EMBL/GenBank/DDBJ databases">
        <title>Draft genome sequence of cellulolytic Actinomyces sp CtC72 isolated from cattle rumen fluid.</title>
        <authorList>
            <person name="Joshi A.J."/>
            <person name="Vasudevan G."/>
            <person name="Lanjekar V.B."/>
            <person name="Hivarkar S."/>
            <person name="Engineer A."/>
            <person name="Pore S.D."/>
            <person name="Dhakephalkar P.K."/>
            <person name="Dagar S."/>
        </authorList>
    </citation>
    <scope>NUCLEOTIDE SEQUENCE [LARGE SCALE GENOMIC DNA]</scope>
    <source>
        <strain evidence="3">CtC72</strain>
    </source>
</reference>
<proteinExistence type="predicted"/>
<protein>
    <submittedName>
        <fullName evidence="2">Uncharacterized protein</fullName>
    </submittedName>
</protein>
<evidence type="ECO:0000313" key="2">
    <source>
        <dbReference type="EMBL" id="PHP52991.1"/>
    </source>
</evidence>
<evidence type="ECO:0000256" key="1">
    <source>
        <dbReference type="SAM" id="MobiDB-lite"/>
    </source>
</evidence>
<sequence length="572" mass="60927">MDTSGAEGSSQASQELSEPHVQAAEAVTPTSASSDTGAEASAPDAAAELTLLEAAPGVAVLLAETVPDGWEIEPFGLGERTNAEITDAVSNAVGALNLVAQGAQGLVSVQGLVRLAPETMQNLRTMKTIVKDGYNLGVLTRGGKFAAQVRWVPATGVQAATVAASAGPAFALMAVSAQLSSLSKRVDQNLELTRDVLQTLLQDHWNNLSGMYDAVVGAIDEARAIGAVTPRIFGRVAHLEAELRAEYKHFDGRLQRHLKALGGSAAERRDYLRDHAQEVAADVQGLVMSANAHYGYQLLGAAEVAADSQRSEQDDQLLRHRAERIPVERAETMARIAQVLGRLDAYCHLTALLEGRGVDLGRAGVRIGDLAGQVSGRVPALRRAQRGATTEQIVAAMTQYVAELCVGAYAAPAPLEPSLEVVEDGDVAAHVLDILRWVLPKGEPLAVLAEFSRAWAGDSNLKGGYLGVTPTRFFLASRGALTKDGLIEYDFPLVDVRYVRYRPSEVGVRLDIITKDENLVAHFADWAAAGEPGERLRRVADVLMTAANLPEQERRSDPLLEVAAAHRAPSFG</sequence>
<evidence type="ECO:0000313" key="3">
    <source>
        <dbReference type="Proteomes" id="UP000194577"/>
    </source>
</evidence>
<accession>A0ABX4MCM9</accession>
<comment type="caution">
    <text evidence="2">The sequence shown here is derived from an EMBL/GenBank/DDBJ whole genome shotgun (WGS) entry which is preliminary data.</text>
</comment>